<dbReference type="RefSeq" id="WP_160366382.1">
    <property type="nucleotide sequence ID" value="NZ_JACEIB010000002.1"/>
</dbReference>
<keyword evidence="3" id="KW-1185">Reference proteome</keyword>
<keyword evidence="1" id="KW-0472">Membrane</keyword>
<evidence type="ECO:0000313" key="2">
    <source>
        <dbReference type="EMBL" id="MBA2933241.1"/>
    </source>
</evidence>
<name>A0A838L1K0_9SPHN</name>
<proteinExistence type="predicted"/>
<gene>
    <name evidence="2" type="ORF">HZF05_03950</name>
</gene>
<sequence>MSEIPETPMERARRKSRLRWITLGEAVAVAAVLISGLGLWMNYQDRRDARADKQAEVAKSATHAPFHLKAEANSSGSSLTLAPISADDVIQGQTIRFPPSFGLSPVTTTSDARIDADWFASALKADRKKRELPDETAGDERVPVMIETDYLANGETAKARSYYDIGYALEGHFLGGASVKLRGLSLIGVAATQDTPADQRLAGLWALRAGKVKEKK</sequence>
<evidence type="ECO:0000256" key="1">
    <source>
        <dbReference type="SAM" id="Phobius"/>
    </source>
</evidence>
<protein>
    <submittedName>
        <fullName evidence="2">Uncharacterized protein</fullName>
    </submittedName>
</protein>
<dbReference type="Proteomes" id="UP000570166">
    <property type="component" value="Unassembled WGS sequence"/>
</dbReference>
<organism evidence="2 3">
    <name type="scientific">Sphingomonas chungangi</name>
    <dbReference type="NCBI Taxonomy" id="2683589"/>
    <lineage>
        <taxon>Bacteria</taxon>
        <taxon>Pseudomonadati</taxon>
        <taxon>Pseudomonadota</taxon>
        <taxon>Alphaproteobacteria</taxon>
        <taxon>Sphingomonadales</taxon>
        <taxon>Sphingomonadaceae</taxon>
        <taxon>Sphingomonas</taxon>
    </lineage>
</organism>
<evidence type="ECO:0000313" key="3">
    <source>
        <dbReference type="Proteomes" id="UP000570166"/>
    </source>
</evidence>
<keyword evidence="1" id="KW-0812">Transmembrane</keyword>
<comment type="caution">
    <text evidence="2">The sequence shown here is derived from an EMBL/GenBank/DDBJ whole genome shotgun (WGS) entry which is preliminary data.</text>
</comment>
<feature type="transmembrane region" description="Helical" evidence="1">
    <location>
        <begin position="20"/>
        <end position="41"/>
    </location>
</feature>
<keyword evidence="1" id="KW-1133">Transmembrane helix</keyword>
<reference evidence="2 3" key="1">
    <citation type="submission" date="2020-07" db="EMBL/GenBank/DDBJ databases">
        <authorList>
            <person name="Sun Q."/>
        </authorList>
    </citation>
    <scope>NUCLEOTIDE SEQUENCE [LARGE SCALE GENOMIC DNA]</scope>
    <source>
        <strain evidence="2 3">CGMCC 1.13654</strain>
    </source>
</reference>
<accession>A0A838L1K0</accession>
<dbReference type="AlphaFoldDB" id="A0A838L1K0"/>
<dbReference type="EMBL" id="JACEIB010000002">
    <property type="protein sequence ID" value="MBA2933241.1"/>
    <property type="molecule type" value="Genomic_DNA"/>
</dbReference>